<protein>
    <recommendedName>
        <fullName evidence="3">N-acetyltransferase domain-containing protein</fullName>
    </recommendedName>
</protein>
<evidence type="ECO:0000256" key="1">
    <source>
        <dbReference type="ARBA" id="ARBA00022679"/>
    </source>
</evidence>
<comment type="caution">
    <text evidence="4">The sequence shown here is derived from an EMBL/GenBank/DDBJ whole genome shotgun (WGS) entry which is preliminary data.</text>
</comment>
<organism evidence="4 5">
    <name type="scientific">Glutinoglossum americanum</name>
    <dbReference type="NCBI Taxonomy" id="1670608"/>
    <lineage>
        <taxon>Eukaryota</taxon>
        <taxon>Fungi</taxon>
        <taxon>Dikarya</taxon>
        <taxon>Ascomycota</taxon>
        <taxon>Pezizomycotina</taxon>
        <taxon>Geoglossomycetes</taxon>
        <taxon>Geoglossales</taxon>
        <taxon>Geoglossaceae</taxon>
        <taxon>Glutinoglossum</taxon>
    </lineage>
</organism>
<dbReference type="InterPro" id="IPR016181">
    <property type="entry name" value="Acyl_CoA_acyltransferase"/>
</dbReference>
<dbReference type="PANTHER" id="PTHR43072">
    <property type="entry name" value="N-ACETYLTRANSFERASE"/>
    <property type="match status" value="1"/>
</dbReference>
<dbReference type="Pfam" id="PF13508">
    <property type="entry name" value="Acetyltransf_7"/>
    <property type="match status" value="1"/>
</dbReference>
<accession>A0A9P8L6A9</accession>
<evidence type="ECO:0000256" key="2">
    <source>
        <dbReference type="ARBA" id="ARBA00023315"/>
    </source>
</evidence>
<sequence>METSIRPAVPADVPQINAIYSHYILHTSISFVTAPFPDSTILARYSSIVGQQHLPFLVATIPGRAVDPDREDVSGVSDDIITGYTYATAYRADHAAYGHTAEMTLLVHPDYHSRGIGSLLMSRLIAELHRSPGDSQAPVITEVLACMAVDIEGPGQGQALRDWYMKHGFSEQGRLEKVGWKRGRWVDVLFMQKSLPDNRSLVEVS</sequence>
<evidence type="ECO:0000313" key="5">
    <source>
        <dbReference type="Proteomes" id="UP000698800"/>
    </source>
</evidence>
<dbReference type="OrthoDB" id="2129362at2759"/>
<name>A0A9P8L6A9_9PEZI</name>
<dbReference type="GO" id="GO:0016747">
    <property type="term" value="F:acyltransferase activity, transferring groups other than amino-acyl groups"/>
    <property type="evidence" value="ECO:0007669"/>
    <property type="project" value="InterPro"/>
</dbReference>
<keyword evidence="1" id="KW-0808">Transferase</keyword>
<dbReference type="PROSITE" id="PS51186">
    <property type="entry name" value="GNAT"/>
    <property type="match status" value="1"/>
</dbReference>
<reference evidence="4" key="1">
    <citation type="submission" date="2021-03" db="EMBL/GenBank/DDBJ databases">
        <title>Comparative genomics and phylogenomic investigation of the class Geoglossomycetes provide insights into ecological specialization and systematics.</title>
        <authorList>
            <person name="Melie T."/>
            <person name="Pirro S."/>
            <person name="Miller A.N."/>
            <person name="Quandt A."/>
        </authorList>
    </citation>
    <scope>NUCLEOTIDE SEQUENCE</scope>
    <source>
        <strain evidence="4">GBOQ0MN5Z8</strain>
    </source>
</reference>
<dbReference type="PANTHER" id="PTHR43072:SF23">
    <property type="entry name" value="UPF0039 PROTEIN C11D3.02C"/>
    <property type="match status" value="1"/>
</dbReference>
<dbReference type="InterPro" id="IPR000182">
    <property type="entry name" value="GNAT_dom"/>
</dbReference>
<dbReference type="EMBL" id="JAGHQL010000017">
    <property type="protein sequence ID" value="KAH0544527.1"/>
    <property type="molecule type" value="Genomic_DNA"/>
</dbReference>
<proteinExistence type="predicted"/>
<evidence type="ECO:0000313" key="4">
    <source>
        <dbReference type="EMBL" id="KAH0544527.1"/>
    </source>
</evidence>
<dbReference type="Gene3D" id="3.40.630.30">
    <property type="match status" value="1"/>
</dbReference>
<feature type="domain" description="N-acetyltransferase" evidence="3">
    <location>
        <begin position="3"/>
        <end position="196"/>
    </location>
</feature>
<keyword evidence="2" id="KW-0012">Acyltransferase</keyword>
<evidence type="ECO:0000259" key="3">
    <source>
        <dbReference type="PROSITE" id="PS51186"/>
    </source>
</evidence>
<dbReference type="Proteomes" id="UP000698800">
    <property type="component" value="Unassembled WGS sequence"/>
</dbReference>
<keyword evidence="5" id="KW-1185">Reference proteome</keyword>
<dbReference type="CDD" id="cd04301">
    <property type="entry name" value="NAT_SF"/>
    <property type="match status" value="1"/>
</dbReference>
<dbReference type="AlphaFoldDB" id="A0A9P8L6A9"/>
<gene>
    <name evidence="4" type="ORF">FGG08_001299</name>
</gene>
<dbReference type="SUPFAM" id="SSF55729">
    <property type="entry name" value="Acyl-CoA N-acyltransferases (Nat)"/>
    <property type="match status" value="1"/>
</dbReference>